<accession>A0A918Q3W4</accession>
<dbReference type="AlphaFoldDB" id="A0A918Q3W4"/>
<comment type="caution">
    <text evidence="1">The sequence shown here is derived from an EMBL/GenBank/DDBJ whole genome shotgun (WGS) entry which is preliminary data.</text>
</comment>
<dbReference type="EMBL" id="BMZB01000002">
    <property type="protein sequence ID" value="GGZ32346.1"/>
    <property type="molecule type" value="Genomic_DNA"/>
</dbReference>
<organism evidence="1 2">
    <name type="scientific">Asticcacaulis endophyticus</name>
    <dbReference type="NCBI Taxonomy" id="1395890"/>
    <lineage>
        <taxon>Bacteria</taxon>
        <taxon>Pseudomonadati</taxon>
        <taxon>Pseudomonadota</taxon>
        <taxon>Alphaproteobacteria</taxon>
        <taxon>Caulobacterales</taxon>
        <taxon>Caulobacteraceae</taxon>
        <taxon>Asticcacaulis</taxon>
    </lineage>
</organism>
<gene>
    <name evidence="1" type="ORF">GCM10011273_18090</name>
</gene>
<protein>
    <submittedName>
        <fullName evidence="1">Uncharacterized protein</fullName>
    </submittedName>
</protein>
<reference evidence="1" key="1">
    <citation type="journal article" date="2014" name="Int. J. Syst. Evol. Microbiol.">
        <title>Complete genome sequence of Corynebacterium casei LMG S-19264T (=DSM 44701T), isolated from a smear-ripened cheese.</title>
        <authorList>
            <consortium name="US DOE Joint Genome Institute (JGI-PGF)"/>
            <person name="Walter F."/>
            <person name="Albersmeier A."/>
            <person name="Kalinowski J."/>
            <person name="Ruckert C."/>
        </authorList>
    </citation>
    <scope>NUCLEOTIDE SEQUENCE</scope>
    <source>
        <strain evidence="1">KCTC 32296</strain>
    </source>
</reference>
<name>A0A918Q3W4_9CAUL</name>
<reference evidence="1" key="2">
    <citation type="submission" date="2020-09" db="EMBL/GenBank/DDBJ databases">
        <authorList>
            <person name="Sun Q."/>
            <person name="Kim S."/>
        </authorList>
    </citation>
    <scope>NUCLEOTIDE SEQUENCE</scope>
    <source>
        <strain evidence="1">KCTC 32296</strain>
    </source>
</reference>
<dbReference type="Proteomes" id="UP000662572">
    <property type="component" value="Unassembled WGS sequence"/>
</dbReference>
<keyword evidence="2" id="KW-1185">Reference proteome</keyword>
<evidence type="ECO:0000313" key="1">
    <source>
        <dbReference type="EMBL" id="GGZ32346.1"/>
    </source>
</evidence>
<proteinExistence type="predicted"/>
<sequence length="70" mass="7703">MPSDPALALPVSQRTRQGVEGMNSGFAAFAPQFREITSPKVNQILTRLHSPVGCVFLANKQVERFAFNID</sequence>
<evidence type="ECO:0000313" key="2">
    <source>
        <dbReference type="Proteomes" id="UP000662572"/>
    </source>
</evidence>